<feature type="compositionally biased region" description="Polar residues" evidence="9">
    <location>
        <begin position="68"/>
        <end position="77"/>
    </location>
</feature>
<feature type="compositionally biased region" description="Polar residues" evidence="9">
    <location>
        <begin position="933"/>
        <end position="945"/>
    </location>
</feature>
<evidence type="ECO:0000256" key="2">
    <source>
        <dbReference type="ARBA" id="ARBA00022723"/>
    </source>
</evidence>
<keyword evidence="5" id="KW-0238">DNA-binding</keyword>
<feature type="region of interest" description="Disordered" evidence="9">
    <location>
        <begin position="904"/>
        <end position="964"/>
    </location>
</feature>
<gene>
    <name evidence="11" type="primary">TDEL0B00530</name>
    <name evidence="11" type="ORF">TDEL_0B00530</name>
</gene>
<dbReference type="Pfam" id="PF04082">
    <property type="entry name" value="Fungal_trans"/>
    <property type="match status" value="1"/>
</dbReference>
<dbReference type="GO" id="GO:0000978">
    <property type="term" value="F:RNA polymerase II cis-regulatory region sequence-specific DNA binding"/>
    <property type="evidence" value="ECO:0007669"/>
    <property type="project" value="EnsemblFungi"/>
</dbReference>
<evidence type="ECO:0000256" key="9">
    <source>
        <dbReference type="SAM" id="MobiDB-lite"/>
    </source>
</evidence>
<feature type="domain" description="Zn(2)-C6 fungal-type" evidence="10">
    <location>
        <begin position="101"/>
        <end position="131"/>
    </location>
</feature>
<dbReference type="OrthoDB" id="1924787at2759"/>
<dbReference type="Gene3D" id="4.10.240.10">
    <property type="entry name" value="Zn(2)-C6 fungal-type DNA-binding domain"/>
    <property type="match status" value="1"/>
</dbReference>
<feature type="region of interest" description="Disordered" evidence="9">
    <location>
        <begin position="1246"/>
        <end position="1301"/>
    </location>
</feature>
<evidence type="ECO:0000313" key="12">
    <source>
        <dbReference type="Proteomes" id="UP000005627"/>
    </source>
</evidence>
<proteinExistence type="predicted"/>
<dbReference type="GO" id="GO:0005634">
    <property type="term" value="C:nucleus"/>
    <property type="evidence" value="ECO:0007669"/>
    <property type="project" value="UniProtKB-SubCell"/>
</dbReference>
<feature type="compositionally biased region" description="Low complexity" evidence="9">
    <location>
        <begin position="18"/>
        <end position="45"/>
    </location>
</feature>
<dbReference type="GeneID" id="11503289"/>
<dbReference type="HOGENOM" id="CLU_004300_1_0_1"/>
<dbReference type="RefSeq" id="XP_003679393.1">
    <property type="nucleotide sequence ID" value="XM_003679345.1"/>
</dbReference>
<name>G8ZNI8_TORDE</name>
<feature type="region of interest" description="Disordered" evidence="9">
    <location>
        <begin position="1"/>
        <end position="77"/>
    </location>
</feature>
<evidence type="ECO:0000256" key="8">
    <source>
        <dbReference type="SAM" id="Coils"/>
    </source>
</evidence>
<keyword evidence="8" id="KW-0175">Coiled coil</keyword>
<dbReference type="Proteomes" id="UP000005627">
    <property type="component" value="Chromosome 2"/>
</dbReference>
<feature type="compositionally biased region" description="Basic and acidic residues" evidence="9">
    <location>
        <begin position="230"/>
        <end position="246"/>
    </location>
</feature>
<dbReference type="EMBL" id="HE616743">
    <property type="protein sequence ID" value="CCE90182.1"/>
    <property type="molecule type" value="Genomic_DNA"/>
</dbReference>
<dbReference type="CDD" id="cd12148">
    <property type="entry name" value="fungal_TF_MHR"/>
    <property type="match status" value="1"/>
</dbReference>
<dbReference type="Pfam" id="PF00172">
    <property type="entry name" value="Zn_clus"/>
    <property type="match status" value="1"/>
</dbReference>
<dbReference type="FunFam" id="4.10.240.10:FF:000007">
    <property type="entry name" value="C6 transcription factor FacB"/>
    <property type="match status" value="1"/>
</dbReference>
<comment type="subcellular location">
    <subcellularLocation>
        <location evidence="1">Nucleus</location>
    </subcellularLocation>
</comment>
<dbReference type="SMART" id="SM00066">
    <property type="entry name" value="GAL4"/>
    <property type="match status" value="1"/>
</dbReference>
<evidence type="ECO:0000256" key="6">
    <source>
        <dbReference type="ARBA" id="ARBA00023163"/>
    </source>
</evidence>
<dbReference type="GO" id="GO:0045722">
    <property type="term" value="P:positive regulation of gluconeogenesis"/>
    <property type="evidence" value="ECO:0007669"/>
    <property type="project" value="EnsemblFungi"/>
</dbReference>
<dbReference type="PROSITE" id="PS00463">
    <property type="entry name" value="ZN2_CY6_FUNGAL_1"/>
    <property type="match status" value="1"/>
</dbReference>
<dbReference type="GO" id="GO:0008270">
    <property type="term" value="F:zinc ion binding"/>
    <property type="evidence" value="ECO:0007669"/>
    <property type="project" value="InterPro"/>
</dbReference>
<feature type="compositionally biased region" description="Polar residues" evidence="9">
    <location>
        <begin position="1274"/>
        <end position="1301"/>
    </location>
</feature>
<organism evidence="11 12">
    <name type="scientific">Torulaspora delbrueckii</name>
    <name type="common">Yeast</name>
    <name type="synonym">Candida colliculosa</name>
    <dbReference type="NCBI Taxonomy" id="4950"/>
    <lineage>
        <taxon>Eukaryota</taxon>
        <taxon>Fungi</taxon>
        <taxon>Dikarya</taxon>
        <taxon>Ascomycota</taxon>
        <taxon>Saccharomycotina</taxon>
        <taxon>Saccharomycetes</taxon>
        <taxon>Saccharomycetales</taxon>
        <taxon>Saccharomycetaceae</taxon>
        <taxon>Torulaspora</taxon>
    </lineage>
</organism>
<dbReference type="GO" id="GO:0006351">
    <property type="term" value="P:DNA-templated transcription"/>
    <property type="evidence" value="ECO:0007669"/>
    <property type="project" value="InterPro"/>
</dbReference>
<keyword evidence="3" id="KW-0862">Zinc</keyword>
<dbReference type="InterPro" id="IPR036864">
    <property type="entry name" value="Zn2-C6_fun-type_DNA-bd_sf"/>
</dbReference>
<feature type="region of interest" description="Disordered" evidence="9">
    <location>
        <begin position="222"/>
        <end position="246"/>
    </location>
</feature>
<feature type="compositionally biased region" description="Basic and acidic residues" evidence="9">
    <location>
        <begin position="948"/>
        <end position="957"/>
    </location>
</feature>
<dbReference type="GO" id="GO:2000876">
    <property type="term" value="P:positive regulation of glyoxylate cycle"/>
    <property type="evidence" value="ECO:0007669"/>
    <property type="project" value="EnsemblFungi"/>
</dbReference>
<keyword evidence="6" id="KW-0804">Transcription</keyword>
<protein>
    <recommendedName>
        <fullName evidence="10">Zn(2)-C6 fungal-type domain-containing protein</fullName>
    </recommendedName>
</protein>
<dbReference type="FunCoup" id="G8ZNI8">
    <property type="interactions" value="284"/>
</dbReference>
<keyword evidence="12" id="KW-1185">Reference proteome</keyword>
<accession>G8ZNI8</accession>
<evidence type="ECO:0000256" key="3">
    <source>
        <dbReference type="ARBA" id="ARBA00022833"/>
    </source>
</evidence>
<evidence type="ECO:0000256" key="7">
    <source>
        <dbReference type="ARBA" id="ARBA00023242"/>
    </source>
</evidence>
<dbReference type="SMART" id="SM00906">
    <property type="entry name" value="Fungal_trans"/>
    <property type="match status" value="1"/>
</dbReference>
<dbReference type="CDD" id="cd00067">
    <property type="entry name" value="GAL4"/>
    <property type="match status" value="1"/>
</dbReference>
<evidence type="ECO:0000256" key="4">
    <source>
        <dbReference type="ARBA" id="ARBA00023015"/>
    </source>
</evidence>
<keyword evidence="4" id="KW-0805">Transcription regulation</keyword>
<dbReference type="InterPro" id="IPR001138">
    <property type="entry name" value="Zn2Cys6_DnaBD"/>
</dbReference>
<feature type="coiled-coil region" evidence="8">
    <location>
        <begin position="145"/>
        <end position="172"/>
    </location>
</feature>
<dbReference type="GO" id="GO:0001228">
    <property type="term" value="F:DNA-binding transcription activator activity, RNA polymerase II-specific"/>
    <property type="evidence" value="ECO:0007669"/>
    <property type="project" value="EnsemblFungi"/>
</dbReference>
<evidence type="ECO:0000256" key="1">
    <source>
        <dbReference type="ARBA" id="ARBA00004123"/>
    </source>
</evidence>
<dbReference type="InParanoid" id="G8ZNI8"/>
<dbReference type="KEGG" id="tdl:TDEL_0B00530"/>
<feature type="compositionally biased region" description="Basic and acidic residues" evidence="9">
    <location>
        <begin position="1"/>
        <end position="10"/>
    </location>
</feature>
<dbReference type="CDD" id="cd15485">
    <property type="entry name" value="ZIP_Cat8"/>
    <property type="match status" value="1"/>
</dbReference>
<evidence type="ECO:0000259" key="10">
    <source>
        <dbReference type="PROSITE" id="PS50048"/>
    </source>
</evidence>
<dbReference type="PROSITE" id="PS50048">
    <property type="entry name" value="ZN2_CY6_FUNGAL_2"/>
    <property type="match status" value="1"/>
</dbReference>
<evidence type="ECO:0000313" key="11">
    <source>
        <dbReference type="EMBL" id="CCE90182.1"/>
    </source>
</evidence>
<sequence length="1301" mass="144153">MKEMAAKDGGPKYIRTMGSQSLSGLNPLSSGGSSQVSISHSPSVLLDDNGSEDVRSAKRKSPSLLAGTPSQRPRLNTEVSEVASYTSVNSAANSNLRVAQACDRCRSKKTRCDGKRPQCSQCAAVGFECRISDKLSRRAFPRGYTETLEERVRELEAENRRLVALCDIKEQQIHLVSHFPTNKKKIGGNDEQMLQELTGANNGRLRISSTNLFLLNKARDGKQPATISNGDDHMTKPDHEHTGKHRCDELDCNNKLHSKPVSTNLNDPTAISFEQNEAPGLPAVKALTSMATREQSTQLATLVALSVPRSTEEILFIPQLLARIIQIHGFTSKQCLYSVSLLASLKNNLPGPQLVKWDELDYLKTTNLWEVDNLDKFFHETLKFNILRPGVSDDGESLGLSIKEIDELVNLFFDSWAVHIPILDKEEFFSYYDKLKKDISTQPGLFQEGPSNFARRNKIISYKIFACILFTVCQMGLLTKVKGEKITSADSPYVKLTSYYHRAISLIYLNPYFGVLTTSLQSLQFLSLLLFYFVNTGNVSAIYELRGRVVSMAQQLRLHRCPSAVLGGSGSTMNKREQGDRRVLFWGIYYLDVFSALQLGVPRLIKDFEIECALPVAENDDREVSLAGQMIRLEGRVSQFSLAIIRFAKVLGNILDTVFKRGMTESVSKKLALIHENALDNWRRGLPAELIFEIEVNGTINMDKFNEMKQNNATVENVEQMVLLVSYFLAKCMIHLPVVATRPLPSSDDPNSDIKEEEEVNDKNGESNFAIRSSSSYVLLQQATNTMLNVLESLKSIYLPLPFNVARTKARFALLSARGSLEYIKGGALFLDNKALLLDVVKSIEEDRKLEIPGVISWHGLKLLDMTISLLLQPPNTKVEKLDRLLKKKLNYYSRVMGRPILKTSSLRQEANGKRRNSSDDKLSRSGTEENFRATNLTPISSKSDGSPVEKKIKLEDESSDTSNALVDKSYTDDLSSSANQPQVPASTQTAIAEALHLDPVLNNNILSVADLAAFFGGNMPAAGGNQHSSYTNQNDFAPKHMRKEKEPAAFSDLAHKKSSVTGVDGLFRVPSNADFLMDEYYPSGTSHINLTLFNNNANNHDDTFGLSDGHGKDTGVNTNFNVKGGHQSTNHSHLTNFNDRLQGNQLGFTNSGNMNSGSDFNFAVDASLGLAPLLDWSPEMHTHGKTVSHASDRSGIILDSSIPQSEDALSTLADRVNKTQSVPVPTLASHGYKNLPATQSEQLAHGIDSNDDNGPAMLTLGSRRGPRRRRQMDYNSTSNTSNRVPQEANLSNLFHWQNSK</sequence>
<keyword evidence="2" id="KW-0479">Metal-binding</keyword>
<reference evidence="11 12" key="1">
    <citation type="journal article" date="2011" name="Proc. Natl. Acad. Sci. U.S.A.">
        <title>Evolutionary erosion of yeast sex chromosomes by mating-type switching accidents.</title>
        <authorList>
            <person name="Gordon J.L."/>
            <person name="Armisen D."/>
            <person name="Proux-Wera E."/>
            <person name="Oheigeartaigh S.S."/>
            <person name="Byrne K.P."/>
            <person name="Wolfe K.H."/>
        </authorList>
    </citation>
    <scope>NUCLEOTIDE SEQUENCE [LARGE SCALE GENOMIC DNA]</scope>
    <source>
        <strain evidence="12">ATCC 10662 / CBS 1146 / NBRC 0425 / NCYC 2629 / NRRL Y-866</strain>
    </source>
</reference>
<feature type="compositionally biased region" description="Basic and acidic residues" evidence="9">
    <location>
        <begin position="911"/>
        <end position="932"/>
    </location>
</feature>
<keyword evidence="7" id="KW-0539">Nucleus</keyword>
<dbReference type="eggNOG" id="ENOG502QTKQ">
    <property type="taxonomic scope" value="Eukaryota"/>
</dbReference>
<evidence type="ECO:0000256" key="5">
    <source>
        <dbReference type="ARBA" id="ARBA00023125"/>
    </source>
</evidence>
<dbReference type="InterPro" id="IPR007219">
    <property type="entry name" value="XnlR_reg_dom"/>
</dbReference>
<dbReference type="PANTHER" id="PTHR46910:SF12">
    <property type="entry name" value="REGULATORY PROTEIN CAT8"/>
    <property type="match status" value="1"/>
</dbReference>
<dbReference type="SUPFAM" id="SSF57701">
    <property type="entry name" value="Zn2/Cys6 DNA-binding domain"/>
    <property type="match status" value="1"/>
</dbReference>
<dbReference type="PANTHER" id="PTHR46910">
    <property type="entry name" value="TRANSCRIPTION FACTOR PDR1"/>
    <property type="match status" value="1"/>
</dbReference>
<dbReference type="InterPro" id="IPR050987">
    <property type="entry name" value="AtrR-like"/>
</dbReference>